<dbReference type="PANTHER" id="PTHR42923:SF46">
    <property type="entry name" value="AMINE OXIDASE"/>
    <property type="match status" value="1"/>
</dbReference>
<evidence type="ECO:0000313" key="2">
    <source>
        <dbReference type="Proteomes" id="UP000824321"/>
    </source>
</evidence>
<dbReference type="SUPFAM" id="SSF51905">
    <property type="entry name" value="FAD/NAD(P)-binding domain"/>
    <property type="match status" value="1"/>
</dbReference>
<reference evidence="1 2" key="1">
    <citation type="submission" date="2021-08" db="EMBL/GenBank/DDBJ databases">
        <title>Comparative Genomics Analysis of the Genus Qipengyuania Reveals Extensive Genetic Diversity and Metabolic Versatility, Including the Description of Fifteen Novel Species.</title>
        <authorList>
            <person name="Liu Y."/>
        </authorList>
    </citation>
    <scope>NUCLEOTIDE SEQUENCE [LARGE SCALE GENOMIC DNA]</scope>
    <source>
        <strain evidence="1 2">1NDH1</strain>
    </source>
</reference>
<organism evidence="1 2">
    <name type="scientific">Qipengyuania gelatinilytica</name>
    <dbReference type="NCBI Taxonomy" id="2867231"/>
    <lineage>
        <taxon>Bacteria</taxon>
        <taxon>Pseudomonadati</taxon>
        <taxon>Pseudomonadota</taxon>
        <taxon>Alphaproteobacteria</taxon>
        <taxon>Sphingomonadales</taxon>
        <taxon>Erythrobacteraceae</taxon>
        <taxon>Qipengyuania</taxon>
    </lineage>
</organism>
<accession>A0ABX9A5N5</accession>
<dbReference type="EMBL" id="CP081294">
    <property type="protein sequence ID" value="QZD94578.1"/>
    <property type="molecule type" value="Genomic_DNA"/>
</dbReference>
<name>A0ABX9A5N5_9SPHN</name>
<gene>
    <name evidence="1" type="ORF">K3136_10815</name>
</gene>
<sequence>MARLSVAIIGGGVAGMSAAHELMRRSGHGADYEITVYDANPVRCGGKARSIPVPNSGTDGRDDLPGEHGFRFFPGFYRHLPDTMAHIPYGDPKDDWNVFKNLAVADRLEIPRHNQPPLVISARFPRTLGDLVTDFKAIFLEHTDLTVEMIEFFAERIWQILTSCHERRLKQYEGMTWREFLQPEKFDNDKAYVDLLIDGLSRSLLANDPSIASLRTTGDTNIQLILGMVDPGHPTDRLLNGPTSKVWLDPWFDYLTSHGITYHLGHKATEITFAGGQVESVTIESDNGSQEVRADYFIFALPVERMADLLDASPTGDGLVRAFDDIRDLKSQVRWMNGVQFFLYEDVPITHGHMLFADSPWAITGISEAQFWSDEHLRNAGDGTVNGVLSFCISEWDEKGRFNGKIARDCTDQELAKEVWEEVKQSVNAGGKELLEDSNLHSWFFDPDMIDSENGGKLKLADSEPLFINTKNSWQKRPDVTIGVPNMLLASDYIRTYTDVACMEAANEAARRAVNALLQMTGSRATQCTLWPLHEPIIFAPFRWHDKHRFEHGKKWDGKI</sequence>
<evidence type="ECO:0000313" key="1">
    <source>
        <dbReference type="EMBL" id="QZD94578.1"/>
    </source>
</evidence>
<protein>
    <submittedName>
        <fullName evidence="1">NAD(P)-binding protein</fullName>
    </submittedName>
</protein>
<proteinExistence type="predicted"/>
<dbReference type="Pfam" id="PF13450">
    <property type="entry name" value="NAD_binding_8"/>
    <property type="match status" value="1"/>
</dbReference>
<keyword evidence="2" id="KW-1185">Reference proteome</keyword>
<dbReference type="InterPro" id="IPR050464">
    <property type="entry name" value="Zeta_carotene_desat/Oxidored"/>
</dbReference>
<dbReference type="InterPro" id="IPR036188">
    <property type="entry name" value="FAD/NAD-bd_sf"/>
</dbReference>
<dbReference type="PANTHER" id="PTHR42923">
    <property type="entry name" value="PROTOPORPHYRINOGEN OXIDASE"/>
    <property type="match status" value="1"/>
</dbReference>
<dbReference type="Proteomes" id="UP000824321">
    <property type="component" value="Chromosome"/>
</dbReference>
<dbReference type="RefSeq" id="WP_221430323.1">
    <property type="nucleotide sequence ID" value="NZ_CP081294.1"/>
</dbReference>
<dbReference type="Gene3D" id="3.50.50.60">
    <property type="entry name" value="FAD/NAD(P)-binding domain"/>
    <property type="match status" value="1"/>
</dbReference>